<protein>
    <submittedName>
        <fullName evidence="9">Protease HtpX</fullName>
        <ecNumber evidence="9">3.4.24.-</ecNumber>
    </submittedName>
</protein>
<evidence type="ECO:0000256" key="5">
    <source>
        <dbReference type="ARBA" id="ARBA00023049"/>
    </source>
</evidence>
<dbReference type="PATRIC" id="fig|1653479.3.peg.1107"/>
<keyword evidence="1 6" id="KW-0645">Protease</keyword>
<dbReference type="GO" id="GO:0006508">
    <property type="term" value="P:proteolysis"/>
    <property type="evidence" value="ECO:0007669"/>
    <property type="project" value="UniProtKB-KW"/>
</dbReference>
<feature type="transmembrane region" description="Helical" evidence="7">
    <location>
        <begin position="66"/>
        <end position="84"/>
    </location>
</feature>
<keyword evidence="3 6" id="KW-0378">Hydrolase</keyword>
<comment type="cofactor">
    <cofactor evidence="6">
        <name>Zn(2+)</name>
        <dbReference type="ChEBI" id="CHEBI:29105"/>
    </cofactor>
    <text evidence="6">Binds 1 zinc ion per subunit.</text>
</comment>
<feature type="transmembrane region" description="Helical" evidence="7">
    <location>
        <begin position="6"/>
        <end position="22"/>
    </location>
</feature>
<keyword evidence="2" id="KW-0479">Metal-binding</keyword>
<keyword evidence="10" id="KW-1185">Reference proteome</keyword>
<evidence type="ECO:0000256" key="1">
    <source>
        <dbReference type="ARBA" id="ARBA00022670"/>
    </source>
</evidence>
<dbReference type="Pfam" id="PF01435">
    <property type="entry name" value="Peptidase_M48"/>
    <property type="match status" value="1"/>
</dbReference>
<gene>
    <name evidence="9" type="primary">htpX_2</name>
    <name evidence="9" type="ORF">A3Q41_01089</name>
</gene>
<dbReference type="RefSeq" id="WP_048316891.1">
    <property type="nucleotide sequence ID" value="NZ_CP015220.1"/>
</dbReference>
<feature type="transmembrane region" description="Helical" evidence="7">
    <location>
        <begin position="253"/>
        <end position="273"/>
    </location>
</feature>
<dbReference type="Proteomes" id="UP000076038">
    <property type="component" value="Chromosome"/>
</dbReference>
<name>A0A143QHJ9_RHOFA</name>
<dbReference type="AlphaFoldDB" id="A0A143QHJ9"/>
<dbReference type="GO" id="GO:0046872">
    <property type="term" value="F:metal ion binding"/>
    <property type="evidence" value="ECO:0007669"/>
    <property type="project" value="UniProtKB-KW"/>
</dbReference>
<evidence type="ECO:0000256" key="4">
    <source>
        <dbReference type="ARBA" id="ARBA00022833"/>
    </source>
</evidence>
<keyword evidence="7" id="KW-0812">Transmembrane</keyword>
<dbReference type="InterPro" id="IPR052173">
    <property type="entry name" value="Beta-lactam_resp_regulator"/>
</dbReference>
<keyword evidence="4 6" id="KW-0862">Zinc</keyword>
<reference evidence="10" key="2">
    <citation type="submission" date="2016-04" db="EMBL/GenBank/DDBJ databases">
        <title>Complete Genome and Plasmid Sequences for Rhodococcus fascians D188 and Draft Sequences for Rhodococcus spp. Isolates PBTS 1 and PBTS 2.</title>
        <authorList>
            <person name="Stamer R."/>
            <person name="Vereecke D."/>
            <person name="Zhang Y."/>
            <person name="Schilkey F."/>
            <person name="Devitt N."/>
            <person name="Randall J."/>
        </authorList>
    </citation>
    <scope>NUCLEOTIDE SEQUENCE [LARGE SCALE GENOMIC DNA]</scope>
    <source>
        <strain evidence="10">PBTS2</strain>
    </source>
</reference>
<dbReference type="GO" id="GO:0004222">
    <property type="term" value="F:metalloendopeptidase activity"/>
    <property type="evidence" value="ECO:0007669"/>
    <property type="project" value="InterPro"/>
</dbReference>
<keyword evidence="7" id="KW-1133">Transmembrane helix</keyword>
<dbReference type="EC" id="3.4.24.-" evidence="9"/>
<reference evidence="9 10" key="1">
    <citation type="journal article" date="2016" name="Genome Announc.">
        <title>Complete Genome and Plasmid Sequences for Rhodococcus fascians D188 and Draft Sequences for Rhodococcus Isolates PBTS 1 and PBTS 2.</title>
        <authorList>
            <person name="Stamler R.A."/>
            <person name="Vereecke D."/>
            <person name="Zhang Y."/>
            <person name="Schilkey F."/>
            <person name="Devitt N."/>
            <person name="Randall J.J."/>
        </authorList>
    </citation>
    <scope>NUCLEOTIDE SEQUENCE [LARGE SCALE GENOMIC DNA]</scope>
    <source>
        <strain evidence="9 10">PBTS2</strain>
    </source>
</reference>
<dbReference type="PANTHER" id="PTHR34978">
    <property type="entry name" value="POSSIBLE SENSOR-TRANSDUCER PROTEIN BLAR"/>
    <property type="match status" value="1"/>
</dbReference>
<accession>A0A143QHJ9</accession>
<dbReference type="OrthoDB" id="3541294at2"/>
<sequence>MTLLLIVAVLPWALSLLLGFGADRIDRRLNPSTAVVLLPVLSVVTAFSVLASLTALAAVFLATSRAVWVTLGIVICAWMIWRSVEVARHVRRVVASTSIASEFGDEARATGGIVVVDSDVPDAFAVPSGGGAVVITTGLAEALSNNELRAVIEHERAHLRHRHSVWIQMCEIAARVDPILAPLTAKVRHAAERQADESAARLGRRETLSAIARTSLLRKHLDRGTHTLASAGGDVVRRVQALREPPQHRPDRGILAAGLVLVLAFTVISVALFDVVQDVVAPETGEVATSIFR</sequence>
<feature type="domain" description="Peptidase M48" evidence="8">
    <location>
        <begin position="89"/>
        <end position="166"/>
    </location>
</feature>
<dbReference type="EMBL" id="CP015220">
    <property type="protein sequence ID" value="AMY22401.1"/>
    <property type="molecule type" value="Genomic_DNA"/>
</dbReference>
<evidence type="ECO:0000256" key="2">
    <source>
        <dbReference type="ARBA" id="ARBA00022723"/>
    </source>
</evidence>
<keyword evidence="7" id="KW-0472">Membrane</keyword>
<evidence type="ECO:0000256" key="6">
    <source>
        <dbReference type="RuleBase" id="RU003983"/>
    </source>
</evidence>
<evidence type="ECO:0000313" key="10">
    <source>
        <dbReference type="Proteomes" id="UP000076038"/>
    </source>
</evidence>
<dbReference type="InterPro" id="IPR001915">
    <property type="entry name" value="Peptidase_M48"/>
</dbReference>
<evidence type="ECO:0000313" key="9">
    <source>
        <dbReference type="EMBL" id="AMY22401.1"/>
    </source>
</evidence>
<dbReference type="Gene3D" id="3.30.2010.10">
    <property type="entry name" value="Metalloproteases ('zincins'), catalytic domain"/>
    <property type="match status" value="1"/>
</dbReference>
<evidence type="ECO:0000256" key="3">
    <source>
        <dbReference type="ARBA" id="ARBA00022801"/>
    </source>
</evidence>
<dbReference type="PANTHER" id="PTHR34978:SF3">
    <property type="entry name" value="SLR0241 PROTEIN"/>
    <property type="match status" value="1"/>
</dbReference>
<evidence type="ECO:0000259" key="8">
    <source>
        <dbReference type="Pfam" id="PF01435"/>
    </source>
</evidence>
<proteinExistence type="inferred from homology"/>
<dbReference type="CDD" id="cd07326">
    <property type="entry name" value="M56_BlaR1_MecR1_like"/>
    <property type="match status" value="1"/>
</dbReference>
<keyword evidence="5 6" id="KW-0482">Metalloprotease</keyword>
<dbReference type="KEGG" id="rhs:A3Q41_01089"/>
<comment type="similarity">
    <text evidence="6">Belongs to the peptidase M48 family.</text>
</comment>
<feature type="transmembrane region" description="Helical" evidence="7">
    <location>
        <begin position="34"/>
        <end position="60"/>
    </location>
</feature>
<organism evidence="9 10">
    <name type="scientific">Rhodococcoides fascians</name>
    <name type="common">Rhodococcus fascians</name>
    <dbReference type="NCBI Taxonomy" id="1828"/>
    <lineage>
        <taxon>Bacteria</taxon>
        <taxon>Bacillati</taxon>
        <taxon>Actinomycetota</taxon>
        <taxon>Actinomycetes</taxon>
        <taxon>Mycobacteriales</taxon>
        <taxon>Nocardiaceae</taxon>
        <taxon>Rhodococcoides</taxon>
    </lineage>
</organism>
<evidence type="ECO:0000256" key="7">
    <source>
        <dbReference type="SAM" id="Phobius"/>
    </source>
</evidence>